<dbReference type="Gene3D" id="3.40.50.1390">
    <property type="entry name" value="Resolvase, N-terminal catalytic domain"/>
    <property type="match status" value="1"/>
</dbReference>
<dbReference type="InterPro" id="IPR036162">
    <property type="entry name" value="Resolvase-like_N_sf"/>
</dbReference>
<reference evidence="2" key="1">
    <citation type="journal article" date="2014" name="Int. J. Syst. Evol. Microbiol.">
        <title>Complete genome sequence of Corynebacterium casei LMG S-19264T (=DSM 44701T), isolated from a smear-ripened cheese.</title>
        <authorList>
            <consortium name="US DOE Joint Genome Institute (JGI-PGF)"/>
            <person name="Walter F."/>
            <person name="Albersmeier A."/>
            <person name="Kalinowski J."/>
            <person name="Ruckert C."/>
        </authorList>
    </citation>
    <scope>NUCLEOTIDE SEQUENCE</scope>
    <source>
        <strain evidence="2">KCTC 32513</strain>
    </source>
</reference>
<name>A0A8J3G250_9PROT</name>
<dbReference type="AlphaFoldDB" id="A0A8J3G250"/>
<dbReference type="GO" id="GO:0003677">
    <property type="term" value="F:DNA binding"/>
    <property type="evidence" value="ECO:0007669"/>
    <property type="project" value="InterPro"/>
</dbReference>
<dbReference type="Proteomes" id="UP000634004">
    <property type="component" value="Unassembled WGS sequence"/>
</dbReference>
<keyword evidence="3" id="KW-1185">Reference proteome</keyword>
<organism evidence="2 3">
    <name type="scientific">Algimonas arctica</name>
    <dbReference type="NCBI Taxonomy" id="1479486"/>
    <lineage>
        <taxon>Bacteria</taxon>
        <taxon>Pseudomonadati</taxon>
        <taxon>Pseudomonadota</taxon>
        <taxon>Alphaproteobacteria</taxon>
        <taxon>Maricaulales</taxon>
        <taxon>Robiginitomaculaceae</taxon>
        <taxon>Algimonas</taxon>
    </lineage>
</organism>
<dbReference type="EMBL" id="BMZH01000005">
    <property type="protein sequence ID" value="GHA92445.1"/>
    <property type="molecule type" value="Genomic_DNA"/>
</dbReference>
<evidence type="ECO:0000313" key="2">
    <source>
        <dbReference type="EMBL" id="GHA92445.1"/>
    </source>
</evidence>
<sequence length="53" mass="6137">MQRALPADIKAVKVDIIVVYKLDRHTRSVTDVRNLVEVFDAHYVSFVSYDIMV</sequence>
<proteinExistence type="predicted"/>
<evidence type="ECO:0000259" key="1">
    <source>
        <dbReference type="PROSITE" id="PS51736"/>
    </source>
</evidence>
<accession>A0A8J3G250</accession>
<gene>
    <name evidence="2" type="ORF">GCM10009069_14330</name>
</gene>
<protein>
    <recommendedName>
        <fullName evidence="1">Resolvase/invertase-type recombinase catalytic domain-containing protein</fullName>
    </recommendedName>
</protein>
<evidence type="ECO:0000313" key="3">
    <source>
        <dbReference type="Proteomes" id="UP000634004"/>
    </source>
</evidence>
<dbReference type="Pfam" id="PF00239">
    <property type="entry name" value="Resolvase"/>
    <property type="match status" value="1"/>
</dbReference>
<dbReference type="GO" id="GO:0000150">
    <property type="term" value="F:DNA strand exchange activity"/>
    <property type="evidence" value="ECO:0007669"/>
    <property type="project" value="InterPro"/>
</dbReference>
<reference evidence="2" key="2">
    <citation type="submission" date="2020-09" db="EMBL/GenBank/DDBJ databases">
        <authorList>
            <person name="Sun Q."/>
            <person name="Kim S."/>
        </authorList>
    </citation>
    <scope>NUCLEOTIDE SEQUENCE</scope>
    <source>
        <strain evidence="2">KCTC 32513</strain>
    </source>
</reference>
<dbReference type="InterPro" id="IPR006119">
    <property type="entry name" value="Resolv_N"/>
</dbReference>
<feature type="domain" description="Resolvase/invertase-type recombinase catalytic" evidence="1">
    <location>
        <begin position="1"/>
        <end position="53"/>
    </location>
</feature>
<dbReference type="PROSITE" id="PS51736">
    <property type="entry name" value="RECOMBINASES_3"/>
    <property type="match status" value="1"/>
</dbReference>
<comment type="caution">
    <text evidence="2">The sequence shown here is derived from an EMBL/GenBank/DDBJ whole genome shotgun (WGS) entry which is preliminary data.</text>
</comment>
<dbReference type="SUPFAM" id="SSF53041">
    <property type="entry name" value="Resolvase-like"/>
    <property type="match status" value="1"/>
</dbReference>